<dbReference type="InterPro" id="IPR015943">
    <property type="entry name" value="WD40/YVTN_repeat-like_dom_sf"/>
</dbReference>
<organism evidence="5 6">
    <name type="scientific">Rhodohalobacter mucosus</name>
    <dbReference type="NCBI Taxonomy" id="2079485"/>
    <lineage>
        <taxon>Bacteria</taxon>
        <taxon>Pseudomonadati</taxon>
        <taxon>Balneolota</taxon>
        <taxon>Balneolia</taxon>
        <taxon>Balneolales</taxon>
        <taxon>Balneolaceae</taxon>
        <taxon>Rhodohalobacter</taxon>
    </lineage>
</organism>
<dbReference type="Gene3D" id="1.10.10.10">
    <property type="entry name" value="Winged helix-like DNA-binding domain superfamily/Winged helix DNA-binding domain"/>
    <property type="match status" value="1"/>
</dbReference>
<protein>
    <recommendedName>
        <fullName evidence="4">HTH luxR-type domain-containing protein</fullName>
    </recommendedName>
</protein>
<evidence type="ECO:0000313" key="6">
    <source>
        <dbReference type="Proteomes" id="UP000245533"/>
    </source>
</evidence>
<dbReference type="GO" id="GO:0003677">
    <property type="term" value="F:DNA binding"/>
    <property type="evidence" value="ECO:0007669"/>
    <property type="project" value="InterPro"/>
</dbReference>
<dbReference type="AlphaFoldDB" id="A0A316TTC5"/>
<keyword evidence="2" id="KW-0472">Membrane</keyword>
<dbReference type="SMART" id="SM00421">
    <property type="entry name" value="HTH_LUXR"/>
    <property type="match status" value="1"/>
</dbReference>
<dbReference type="EMBL" id="QGGB01000007">
    <property type="protein sequence ID" value="PWN06225.1"/>
    <property type="molecule type" value="Genomic_DNA"/>
</dbReference>
<dbReference type="InterPro" id="IPR036388">
    <property type="entry name" value="WH-like_DNA-bd_sf"/>
</dbReference>
<dbReference type="Gene3D" id="2.60.40.10">
    <property type="entry name" value="Immunoglobulins"/>
    <property type="match status" value="1"/>
</dbReference>
<keyword evidence="3" id="KW-0732">Signal</keyword>
<feature type="chain" id="PRO_5016460463" description="HTH luxR-type domain-containing protein" evidence="3">
    <location>
        <begin position="21"/>
        <end position="897"/>
    </location>
</feature>
<dbReference type="GO" id="GO:0006355">
    <property type="term" value="P:regulation of DNA-templated transcription"/>
    <property type="evidence" value="ECO:0007669"/>
    <property type="project" value="InterPro"/>
</dbReference>
<keyword evidence="2" id="KW-0812">Transmembrane</keyword>
<sequence>MKTAFIYLISLLCGIAAASAQQLPEKGVPELKSYTPSEYKNSGKIWDIDSASNGIVYMAADKGLLEYDGKNWKIYEGSSGFTRSVNVVSDSLIYTGSDLDFGVWQKNVYQDFEYRSLYPFREDLAEISEEFWEIHRVGENILFVSDFNIYAYRDDALTKIAAPEEFVGSYSLNGDVYFADKSGGLFRMIDLSLEQVANLPAGSDFEITGMYEHDEAIVLVTYNSGLYRYSSGNLAPIDTPLSQELKAATVFSFEPVENNYLAFGTVQKGLFISDLNGNIVHHINRNKGLPNNTILSTHFNVAGQLWLGMDYGISSLKLRDELTFIYDYEGNFGTGYTALLKNGRFYLGTNKGLYQSSWEQLNNNSEAYNFELIPGSEGQVWTLENIRDDLFAGHDRGLFLINDNRLERLSRERGFWTLVPYRDVLLGGTYNGIFAFEKTGGTWSFKKQIELIAGSASQILVEADDIVWVNIPNYGIIRMVMDDTLYPEERSIFLSDTFRGDDPYLVKEGNRITVRTDQFQYAYSAADSTFNEERVPDFTAKPENSLPGIFQPDSLNSQFEFLPLYNGFGLKNTGQDQDTHVVNGEIIFRRFEAFNNEERLELHRGQAVPYRYNNVHITYLIPNREDLLYQYRLGDEGNWSSWSADTELELVDLPYGEHQLFIRAMVNGSPTEAAVFMFEITSPWYFSWYAYVVYVLLLITMGYLIYLWQSVTLKRQEKSLQESQQRSLREQAEKHRREILLMEQERLQTDYDKLEKQLKNKTIELANKAKENQDKNRLLVRLKNKLEAAQQKPEVPASFWNEIHRLLDSYINLEDNTFEIQMDELHQEFFQRLKDRFPDLSSNDLRLCAYLKLGFSSKEIAEFSNIKPSSVYINRSRLRKKLNLDADEDLTDFLNAI</sequence>
<feature type="coiled-coil region" evidence="1">
    <location>
        <begin position="713"/>
        <end position="792"/>
    </location>
</feature>
<evidence type="ECO:0000256" key="1">
    <source>
        <dbReference type="SAM" id="Coils"/>
    </source>
</evidence>
<dbReference type="Proteomes" id="UP000245533">
    <property type="component" value="Unassembled WGS sequence"/>
</dbReference>
<dbReference type="InterPro" id="IPR013783">
    <property type="entry name" value="Ig-like_fold"/>
</dbReference>
<gene>
    <name evidence="5" type="ORF">DDZ15_10365</name>
</gene>
<feature type="transmembrane region" description="Helical" evidence="2">
    <location>
        <begin position="688"/>
        <end position="708"/>
    </location>
</feature>
<dbReference type="SUPFAM" id="SSF46894">
    <property type="entry name" value="C-terminal effector domain of the bipartite response regulators"/>
    <property type="match status" value="1"/>
</dbReference>
<dbReference type="InterPro" id="IPR000792">
    <property type="entry name" value="Tscrpt_reg_LuxR_C"/>
</dbReference>
<comment type="caution">
    <text evidence="5">The sequence shown here is derived from an EMBL/GenBank/DDBJ whole genome shotgun (WGS) entry which is preliminary data.</text>
</comment>
<keyword evidence="6" id="KW-1185">Reference proteome</keyword>
<proteinExistence type="predicted"/>
<keyword evidence="1" id="KW-0175">Coiled coil</keyword>
<dbReference type="SUPFAM" id="SSF101898">
    <property type="entry name" value="NHL repeat"/>
    <property type="match status" value="1"/>
</dbReference>
<evidence type="ECO:0000259" key="4">
    <source>
        <dbReference type="SMART" id="SM00421"/>
    </source>
</evidence>
<dbReference type="InterPro" id="IPR016032">
    <property type="entry name" value="Sig_transdc_resp-reg_C-effctor"/>
</dbReference>
<feature type="domain" description="HTH luxR-type" evidence="4">
    <location>
        <begin position="837"/>
        <end position="894"/>
    </location>
</feature>
<accession>A0A316TTC5</accession>
<dbReference type="RefSeq" id="WP_109647018.1">
    <property type="nucleotide sequence ID" value="NZ_QGGB01000007.1"/>
</dbReference>
<keyword evidence="2" id="KW-1133">Transmembrane helix</keyword>
<evidence type="ECO:0000256" key="2">
    <source>
        <dbReference type="SAM" id="Phobius"/>
    </source>
</evidence>
<evidence type="ECO:0000313" key="5">
    <source>
        <dbReference type="EMBL" id="PWN06225.1"/>
    </source>
</evidence>
<feature type="signal peptide" evidence="3">
    <location>
        <begin position="1"/>
        <end position="20"/>
    </location>
</feature>
<dbReference type="OrthoDB" id="1090267at2"/>
<evidence type="ECO:0000256" key="3">
    <source>
        <dbReference type="SAM" id="SignalP"/>
    </source>
</evidence>
<reference evidence="5 6" key="1">
    <citation type="submission" date="2018-05" db="EMBL/GenBank/DDBJ databases">
        <title>Rhodohalobacter halophilus gen. nov., sp. nov., a moderately halophilic member of the family Balneolaceae.</title>
        <authorList>
            <person name="Liu Z.-W."/>
        </authorList>
    </citation>
    <scope>NUCLEOTIDE SEQUENCE [LARGE SCALE GENOMIC DNA]</scope>
    <source>
        <strain evidence="5 6">8A47</strain>
    </source>
</reference>
<dbReference type="Gene3D" id="2.130.10.10">
    <property type="entry name" value="YVTN repeat-like/Quinoprotein amine dehydrogenase"/>
    <property type="match status" value="2"/>
</dbReference>
<name>A0A316TTC5_9BACT</name>